<dbReference type="Proteomes" id="UP000516160">
    <property type="component" value="Chromosome"/>
</dbReference>
<reference evidence="1 2" key="1">
    <citation type="submission" date="2020-07" db="EMBL/GenBank/DDBJ databases">
        <title>Alkalicella. sp. LB2 genome.</title>
        <authorList>
            <person name="Postec A."/>
            <person name="Quemeneur M."/>
        </authorList>
    </citation>
    <scope>NUCLEOTIDE SEQUENCE [LARGE SCALE GENOMIC DNA]</scope>
    <source>
        <strain evidence="1 2">LB2</strain>
    </source>
</reference>
<evidence type="ECO:0000313" key="2">
    <source>
        <dbReference type="Proteomes" id="UP000516160"/>
    </source>
</evidence>
<evidence type="ECO:0000313" key="1">
    <source>
        <dbReference type="EMBL" id="QNO15327.1"/>
    </source>
</evidence>
<dbReference type="KEGG" id="acae:HYG86_11395"/>
<gene>
    <name evidence="1" type="ORF">HYG86_11395</name>
</gene>
<dbReference type="AlphaFoldDB" id="A0A7G9W9G5"/>
<proteinExistence type="predicted"/>
<evidence type="ECO:0008006" key="3">
    <source>
        <dbReference type="Google" id="ProtNLM"/>
    </source>
</evidence>
<protein>
    <recommendedName>
        <fullName evidence="3">DNA primase/nucleoside triphosphatase C-terminal domain-containing protein</fullName>
    </recommendedName>
</protein>
<dbReference type="RefSeq" id="WP_213165691.1">
    <property type="nucleotide sequence ID" value="NZ_CP058559.1"/>
</dbReference>
<accession>A0A7G9W9G5</accession>
<dbReference type="EMBL" id="CP058559">
    <property type="protein sequence ID" value="QNO15327.1"/>
    <property type="molecule type" value="Genomic_DNA"/>
</dbReference>
<keyword evidence="2" id="KW-1185">Reference proteome</keyword>
<organism evidence="1 2">
    <name type="scientific">Alkalicella caledoniensis</name>
    <dbReference type="NCBI Taxonomy" id="2731377"/>
    <lineage>
        <taxon>Bacteria</taxon>
        <taxon>Bacillati</taxon>
        <taxon>Bacillota</taxon>
        <taxon>Clostridia</taxon>
        <taxon>Eubacteriales</taxon>
        <taxon>Proteinivoracaceae</taxon>
        <taxon>Alkalicella</taxon>
    </lineage>
</organism>
<sequence length="105" mass="12255">MLNVNAIENDLYAKVCDGFAEYAEKRLIKYQSVLDFLRATDLKAIVNLTTGQVYELYVGFCESRGYEKLEHTVFSRTICECGFQTHHLIKTVNGKRKKNIYFTMW</sequence>
<name>A0A7G9W9G5_ALKCA</name>